<protein>
    <submittedName>
        <fullName evidence="1">Uncharacterized protein</fullName>
    </submittedName>
</protein>
<reference evidence="1 2" key="1">
    <citation type="journal article" date="2015" name="Genome Announc.">
        <title>Draft Genome Sequence of the Terrestrial Cyanobacterium Scytonema millei VB511283, Isolated from Eastern India.</title>
        <authorList>
            <person name="Sen D."/>
            <person name="Chandrababunaidu M.M."/>
            <person name="Singh D."/>
            <person name="Sanghi N."/>
            <person name="Ghorai A."/>
            <person name="Mishra G.P."/>
            <person name="Madduluri M."/>
            <person name="Adhikary S.P."/>
            <person name="Tripathy S."/>
        </authorList>
    </citation>
    <scope>NUCLEOTIDE SEQUENCE [LARGE SCALE GENOMIC DNA]</scope>
    <source>
        <strain evidence="1 2">VB511283</strain>
    </source>
</reference>
<proteinExistence type="predicted"/>
<sequence>MDVGFCRLNPTNVRETIALAQGNGQGVSRHMNRGFQLDKTHDRRGARLCAPTDVMHAIENCYESPYILTCVGLLKVLE</sequence>
<evidence type="ECO:0000313" key="1">
    <source>
        <dbReference type="EMBL" id="NHC35292.1"/>
    </source>
</evidence>
<organism evidence="1 2">
    <name type="scientific">Scytonema millei VB511283</name>
    <dbReference type="NCBI Taxonomy" id="1245923"/>
    <lineage>
        <taxon>Bacteria</taxon>
        <taxon>Bacillati</taxon>
        <taxon>Cyanobacteriota</taxon>
        <taxon>Cyanophyceae</taxon>
        <taxon>Nostocales</taxon>
        <taxon>Scytonemataceae</taxon>
        <taxon>Scytonema</taxon>
    </lineage>
</organism>
<dbReference type="AlphaFoldDB" id="A0A9X5E785"/>
<comment type="caution">
    <text evidence="1">The sequence shown here is derived from an EMBL/GenBank/DDBJ whole genome shotgun (WGS) entry which is preliminary data.</text>
</comment>
<dbReference type="RefSeq" id="WP_132866934.1">
    <property type="nucleotide sequence ID" value="NZ_JTJC03000002.1"/>
</dbReference>
<accession>A0A9X5E785</accession>
<evidence type="ECO:0000313" key="2">
    <source>
        <dbReference type="Proteomes" id="UP000031532"/>
    </source>
</evidence>
<dbReference type="Proteomes" id="UP000031532">
    <property type="component" value="Unassembled WGS sequence"/>
</dbReference>
<keyword evidence="2" id="KW-1185">Reference proteome</keyword>
<gene>
    <name evidence="1" type="ORF">QH73_0011575</name>
</gene>
<name>A0A9X5E785_9CYAN</name>
<dbReference type="EMBL" id="JTJC03000002">
    <property type="protein sequence ID" value="NHC35292.1"/>
    <property type="molecule type" value="Genomic_DNA"/>
</dbReference>